<feature type="compositionally biased region" description="Polar residues" evidence="1">
    <location>
        <begin position="1516"/>
        <end position="1530"/>
    </location>
</feature>
<feature type="compositionally biased region" description="Low complexity" evidence="1">
    <location>
        <begin position="1380"/>
        <end position="1392"/>
    </location>
</feature>
<accession>F0SLW4</accession>
<dbReference type="GO" id="GO:0016020">
    <property type="term" value="C:membrane"/>
    <property type="evidence" value="ECO:0007669"/>
    <property type="project" value="InterPro"/>
</dbReference>
<feature type="compositionally biased region" description="Polar residues" evidence="1">
    <location>
        <begin position="835"/>
        <end position="844"/>
    </location>
</feature>
<keyword evidence="2" id="KW-0472">Membrane</keyword>
<evidence type="ECO:0000313" key="5">
    <source>
        <dbReference type="Proteomes" id="UP000006860"/>
    </source>
</evidence>
<feature type="region of interest" description="Disordered" evidence="1">
    <location>
        <begin position="1846"/>
        <end position="1866"/>
    </location>
</feature>
<feature type="compositionally biased region" description="Polar residues" evidence="1">
    <location>
        <begin position="1709"/>
        <end position="1719"/>
    </location>
</feature>
<dbReference type="KEGG" id="pbs:Plabr_2287"/>
<feature type="compositionally biased region" description="Basic and acidic residues" evidence="1">
    <location>
        <begin position="1235"/>
        <end position="1253"/>
    </location>
</feature>
<evidence type="ECO:0000256" key="1">
    <source>
        <dbReference type="SAM" id="MobiDB-lite"/>
    </source>
</evidence>
<feature type="compositionally biased region" description="Basic and acidic residues" evidence="1">
    <location>
        <begin position="1620"/>
        <end position="1632"/>
    </location>
</feature>
<feature type="compositionally biased region" description="Basic and acidic residues" evidence="1">
    <location>
        <begin position="894"/>
        <end position="904"/>
    </location>
</feature>
<feature type="region of interest" description="Disordered" evidence="1">
    <location>
        <begin position="1109"/>
        <end position="1833"/>
    </location>
</feature>
<protein>
    <recommendedName>
        <fullName evidence="3">HAMP domain-containing protein</fullName>
    </recommendedName>
</protein>
<evidence type="ECO:0000313" key="4">
    <source>
        <dbReference type="EMBL" id="ADY59889.1"/>
    </source>
</evidence>
<feature type="compositionally biased region" description="Polar residues" evidence="1">
    <location>
        <begin position="1306"/>
        <end position="1341"/>
    </location>
</feature>
<gene>
    <name evidence="4" type="ordered locus">Plabr_2287</name>
</gene>
<organism evidence="4 5">
    <name type="scientific">Rubinisphaera brasiliensis (strain ATCC 49424 / DSM 5305 / JCM 21570 / IAM 15109 / NBRC 103401 / IFAM 1448)</name>
    <name type="common">Planctomyces brasiliensis</name>
    <dbReference type="NCBI Taxonomy" id="756272"/>
    <lineage>
        <taxon>Bacteria</taxon>
        <taxon>Pseudomonadati</taxon>
        <taxon>Planctomycetota</taxon>
        <taxon>Planctomycetia</taxon>
        <taxon>Planctomycetales</taxon>
        <taxon>Planctomycetaceae</taxon>
        <taxon>Rubinisphaera</taxon>
    </lineage>
</organism>
<feature type="compositionally biased region" description="Polar residues" evidence="1">
    <location>
        <begin position="1394"/>
        <end position="1410"/>
    </location>
</feature>
<evidence type="ECO:0000256" key="2">
    <source>
        <dbReference type="SAM" id="Phobius"/>
    </source>
</evidence>
<evidence type="ECO:0000259" key="3">
    <source>
        <dbReference type="PROSITE" id="PS50885"/>
    </source>
</evidence>
<feature type="compositionally biased region" description="Basic and acidic residues" evidence="1">
    <location>
        <begin position="1349"/>
        <end position="1369"/>
    </location>
</feature>
<sequence length="1866" mass="205950">MSRLSLPSAAALPLELRKELSQLDLRLRWVSFVKGMGSLLFVVLLLAALFLGIDFFIPLPGPIRFVFLALLCAVVLGLGYRWLVQPLIRQRRWPELAFLIDRSFPELQERVSSTVELSMVPAEHRALASEFMTDRLRKETDRRLAGVDLWDCLSLSSMGAALAAGLITAVVAMGPLLWNSGGYTLLWQRLLTPWQNLDSATNLTFVVDEGDRVVPRGDDLVIRARPQWRYAEGTLPREIRLTWTDDSGETFSREMAYDPQQRAYVGTITQVIAPLSFHLSSRQAQSRTYQVTVADRPRIMEATLTIIPPAYTQRPETKYEGAVGVIRAIQGSRLVAELRFDHPVQNANWQWSSVHSKAASVAQSATIEGKILEDGYLARIETTAEQSDTFRFDVISAAGLHNVDEPQRMIQIISDNAPRLDMSGVEEPLKVQPNEILPIDVTAEDDFGVVDLRVVVEHLTNGKQNPLVMEWKSEKTALDARRINDSLELALDTLELKGGDILGYRAVARDARPSPGPNEVWTARRVLIIDDGVKSLAGQEVEDFYEAMQRQADLVKHEVAAHRKQVERTRSELDPQPRDIARETLLEQRPDWSQTKSSLSLQLDDLSRKLRQRPITEALSRLNVDPAQELIQQAAAALEKFDPQSSDDPLEAIREDEKSLRKAEDLMNRLVNQLRDAERIEQELTELQQLARRSRQLANQADQIAKDDAPELATEQPGSTPLDSLEQEYNALQHDLQELLKRRPELKQAARNALLSEVSEASNLAQELSEQQQSLTESLEAARQQQLANEDDAIATELAEAKRMAEDLAVQSEREAAETGESVFNADAVSRASEARQQANTGDAMQTLDQAKQELERFRQQQAEAAPLSTDLKQAATALAEKSKQLSEELSQQEQDRKDFEKQQKTANETARKSKRPIPEETQQELTDTEAELRKNEDRLAAEIAGIQQAVSDLHTPPDKHWLKADTLNRLDNALDELAKKADQADRRMKDAGDALERLAREVGTPQERAKRNQQPVQSVRDQAESLAKRLEELKEQAKTDANAAKQAARDIASQPQAQAEQLMRRDVGNEEQQLADAVRAALEARKQLEAGDLEQAADAQQKFVEQLDKLKNSLQETAEAEQPADSQEGSSQRKAEQAWKNVDLTEELKKARFEKRPEHQLGENQKKAEEIAQAQAELKQQADKAMQEHADDPKSPELKNKLHALADRQRQLAEQTAQQQGPEGSLPKMQATRAMREASEALREGDAEKASKTQEQAARLLQQAEQHRQAAAQAESASEESAIAEASKPENNSAEEKALAEGETTKQANSSPTNNGEGEATETPSPQDETAQANADNTAPDSPMTPAQREDLTNALKQKLDQLQEKLAGKRASANSEQTAEANTSEASAANGSAPTESANTENASSEANPTDRMDLLEQLQALRDSQERIAEQARQMAAQTRLEEPDNNKRADALEAAAEFAEQSQNDLQAGQMQAAQEAAEKSKRQLESASKAQSRDANAQQTTEQLASREQELTEQIGQLAQKSPEASSAAREQLQQQLNDEAADLSELLRRLASEAEAEPLSDRHQAGKLNELGNESDHANDSMRQALAEALRQNLSKATEQSANAQEKFQQLADKASDIASGKRDTLVPEPVGQEAADASRTLQQASESLQQAREAMEQQQNQQASGLPASDTPQNGPQANAESGQPSGQPQPGQPQSSQQSPDNSASAQNPANGTPAGPQQVGDNRQPSSPLDQLAQELAQAASALEQAHQHMQPQQQQGSSMSQQQQASNDPSQSSESESEASGNNMGQTPMDGSLSGEALRSALMRDWGQKQGPLEADLSDARRRPIDQEYAPFIQRYFESLSAPEPSAQPGTNGGQE</sequence>
<feature type="compositionally biased region" description="Basic and acidic residues" evidence="1">
    <location>
        <begin position="1022"/>
        <end position="1039"/>
    </location>
</feature>
<dbReference type="EMBL" id="CP002546">
    <property type="protein sequence ID" value="ADY59889.1"/>
    <property type="molecule type" value="Genomic_DNA"/>
</dbReference>
<name>F0SLW4_RUBBR</name>
<keyword evidence="2" id="KW-0812">Transmembrane</keyword>
<feature type="compositionally biased region" description="Basic and acidic residues" evidence="1">
    <location>
        <begin position="1295"/>
        <end position="1305"/>
    </location>
</feature>
<feature type="domain" description="HAMP" evidence="3">
    <location>
        <begin position="1615"/>
        <end position="1660"/>
    </location>
</feature>
<dbReference type="Proteomes" id="UP000006860">
    <property type="component" value="Chromosome"/>
</dbReference>
<feature type="transmembrane region" description="Helical" evidence="2">
    <location>
        <begin position="63"/>
        <end position="83"/>
    </location>
</feature>
<dbReference type="STRING" id="756272.Plabr_2287"/>
<keyword evidence="2" id="KW-1133">Transmembrane helix</keyword>
<dbReference type="InterPro" id="IPR003660">
    <property type="entry name" value="HAMP_dom"/>
</dbReference>
<feature type="compositionally biased region" description="Polar residues" evidence="1">
    <location>
        <begin position="1646"/>
        <end position="1688"/>
    </location>
</feature>
<feature type="region of interest" description="Disordered" evidence="1">
    <location>
        <begin position="765"/>
        <end position="784"/>
    </location>
</feature>
<feature type="compositionally biased region" description="Low complexity" evidence="1">
    <location>
        <begin position="1471"/>
        <end position="1480"/>
    </location>
</feature>
<feature type="compositionally biased region" description="Low complexity" evidence="1">
    <location>
        <begin position="1040"/>
        <end position="1053"/>
    </location>
</feature>
<feature type="transmembrane region" description="Helical" evidence="2">
    <location>
        <begin position="152"/>
        <end position="178"/>
    </location>
</feature>
<feature type="compositionally biased region" description="Low complexity" evidence="1">
    <location>
        <begin position="1255"/>
        <end position="1287"/>
    </location>
</feature>
<feature type="compositionally biased region" description="Polar residues" evidence="1">
    <location>
        <begin position="1598"/>
        <end position="1614"/>
    </location>
</feature>
<dbReference type="eggNOG" id="COG1196">
    <property type="taxonomic scope" value="Bacteria"/>
</dbReference>
<feature type="region of interest" description="Disordered" evidence="1">
    <location>
        <begin position="698"/>
        <end position="721"/>
    </location>
</feature>
<feature type="transmembrane region" description="Helical" evidence="2">
    <location>
        <begin position="36"/>
        <end position="57"/>
    </location>
</feature>
<reference evidence="5" key="1">
    <citation type="submission" date="2011-02" db="EMBL/GenBank/DDBJ databases">
        <title>The complete genome of Planctomyces brasiliensis DSM 5305.</title>
        <authorList>
            <person name="Lucas S."/>
            <person name="Copeland A."/>
            <person name="Lapidus A."/>
            <person name="Bruce D."/>
            <person name="Goodwin L."/>
            <person name="Pitluck S."/>
            <person name="Kyrpides N."/>
            <person name="Mavromatis K."/>
            <person name="Pagani I."/>
            <person name="Ivanova N."/>
            <person name="Ovchinnikova G."/>
            <person name="Lu M."/>
            <person name="Detter J.C."/>
            <person name="Han C."/>
            <person name="Land M."/>
            <person name="Hauser L."/>
            <person name="Markowitz V."/>
            <person name="Cheng J.-F."/>
            <person name="Hugenholtz P."/>
            <person name="Woyke T."/>
            <person name="Wu D."/>
            <person name="Tindall B."/>
            <person name="Pomrenke H.G."/>
            <person name="Brambilla E."/>
            <person name="Klenk H.-P."/>
            <person name="Eisen J.A."/>
        </authorList>
    </citation>
    <scope>NUCLEOTIDE SEQUENCE [LARGE SCALE GENOMIC DNA]</scope>
    <source>
        <strain evidence="5">ATCC 49424 / DSM 5305 / JCM 21570 / NBRC 103401 / IFAM 1448</strain>
    </source>
</reference>
<feature type="region of interest" description="Disordered" evidence="1">
    <location>
        <begin position="999"/>
        <end position="1071"/>
    </location>
</feature>
<proteinExistence type="predicted"/>
<dbReference type="GO" id="GO:0007165">
    <property type="term" value="P:signal transduction"/>
    <property type="evidence" value="ECO:0007669"/>
    <property type="project" value="InterPro"/>
</dbReference>
<feature type="region of interest" description="Disordered" evidence="1">
    <location>
        <begin position="811"/>
        <end position="844"/>
    </location>
</feature>
<feature type="compositionally biased region" description="Polar residues" evidence="1">
    <location>
        <begin position="1490"/>
        <end position="1509"/>
    </location>
</feature>
<dbReference type="OrthoDB" id="215734at2"/>
<dbReference type="HOGENOM" id="CLU_236532_0_0_0"/>
<dbReference type="PROSITE" id="PS50885">
    <property type="entry name" value="HAMP"/>
    <property type="match status" value="1"/>
</dbReference>
<feature type="compositionally biased region" description="Basic and acidic residues" evidence="1">
    <location>
        <begin position="1181"/>
        <end position="1212"/>
    </location>
</feature>
<feature type="compositionally biased region" description="Low complexity" evidence="1">
    <location>
        <begin position="1689"/>
        <end position="1708"/>
    </location>
</feature>
<feature type="region of interest" description="Disordered" evidence="1">
    <location>
        <begin position="879"/>
        <end position="937"/>
    </location>
</feature>
<feature type="compositionally biased region" description="Polar residues" evidence="1">
    <location>
        <begin position="1728"/>
        <end position="1738"/>
    </location>
</feature>
<dbReference type="SMART" id="SM00304">
    <property type="entry name" value="HAMP"/>
    <property type="match status" value="2"/>
</dbReference>
<feature type="compositionally biased region" description="Basic and acidic residues" evidence="1">
    <location>
        <begin position="1443"/>
        <end position="1455"/>
    </location>
</feature>
<feature type="compositionally biased region" description="Basic and acidic residues" evidence="1">
    <location>
        <begin position="1147"/>
        <end position="1171"/>
    </location>
</feature>
<feature type="compositionally biased region" description="Low complexity" evidence="1">
    <location>
        <begin position="765"/>
        <end position="779"/>
    </location>
</feature>
<dbReference type="RefSeq" id="WP_013628613.1">
    <property type="nucleotide sequence ID" value="NC_015174.1"/>
</dbReference>
<feature type="compositionally biased region" description="Low complexity" evidence="1">
    <location>
        <begin position="1740"/>
        <end position="1790"/>
    </location>
</feature>
<dbReference type="eggNOG" id="COG0497">
    <property type="taxonomic scope" value="Bacteria"/>
</dbReference>
<keyword evidence="5" id="KW-1185">Reference proteome</keyword>